<accession>A0A9D4TT50</accession>
<dbReference type="AlphaFoldDB" id="A0A9D4TT50"/>
<evidence type="ECO:0000256" key="1">
    <source>
        <dbReference type="SAM" id="MobiDB-lite"/>
    </source>
</evidence>
<evidence type="ECO:0000313" key="3">
    <source>
        <dbReference type="Proteomes" id="UP001055712"/>
    </source>
</evidence>
<organism evidence="2 3">
    <name type="scientific">Chlorella vulgaris</name>
    <name type="common">Green alga</name>
    <dbReference type="NCBI Taxonomy" id="3077"/>
    <lineage>
        <taxon>Eukaryota</taxon>
        <taxon>Viridiplantae</taxon>
        <taxon>Chlorophyta</taxon>
        <taxon>core chlorophytes</taxon>
        <taxon>Trebouxiophyceae</taxon>
        <taxon>Chlorellales</taxon>
        <taxon>Chlorellaceae</taxon>
        <taxon>Chlorella clade</taxon>
        <taxon>Chlorella</taxon>
    </lineage>
</organism>
<comment type="caution">
    <text evidence="2">The sequence shown here is derived from an EMBL/GenBank/DDBJ whole genome shotgun (WGS) entry which is preliminary data.</text>
</comment>
<evidence type="ECO:0000313" key="2">
    <source>
        <dbReference type="EMBL" id="KAI3432842.1"/>
    </source>
</evidence>
<feature type="region of interest" description="Disordered" evidence="1">
    <location>
        <begin position="149"/>
        <end position="180"/>
    </location>
</feature>
<sequence>MLQSICHIGLFGAKPFNNPDKFGWVDRVEQLKSSHSLVLSGPLPGCGGRNSQIDTDHCHAANTARATILEMLFVEGMNTVGAVMLETGELRAQKSLFEHKRAPFNEQQQQQQQQDAPPPLELVVEGPEPWRQFDPLNCLVHRMMAGAGSCSPAGPHAAAAGGSGGVGSNGSEGSAAPPRTFTLSQLEEADIRTECHDPKEMYCSILKEAHGAD</sequence>
<feature type="compositionally biased region" description="Low complexity" evidence="1">
    <location>
        <begin position="149"/>
        <end position="160"/>
    </location>
</feature>
<reference evidence="2" key="1">
    <citation type="journal article" date="2019" name="Plant J.">
        <title>Chlorella vulgaris genome assembly and annotation reveals the molecular basis for metabolic acclimation to high light conditions.</title>
        <authorList>
            <person name="Cecchin M."/>
            <person name="Marcolungo L."/>
            <person name="Rossato M."/>
            <person name="Girolomoni L."/>
            <person name="Cosentino E."/>
            <person name="Cuine S."/>
            <person name="Li-Beisson Y."/>
            <person name="Delledonne M."/>
            <person name="Ballottari M."/>
        </authorList>
    </citation>
    <scope>NUCLEOTIDE SEQUENCE</scope>
    <source>
        <strain evidence="2">211/11P</strain>
    </source>
</reference>
<dbReference type="EMBL" id="SIDB01000005">
    <property type="protein sequence ID" value="KAI3432842.1"/>
    <property type="molecule type" value="Genomic_DNA"/>
</dbReference>
<feature type="compositionally biased region" description="Gly residues" evidence="1">
    <location>
        <begin position="161"/>
        <end position="170"/>
    </location>
</feature>
<protein>
    <submittedName>
        <fullName evidence="2">Uncharacterized protein</fullName>
    </submittedName>
</protein>
<gene>
    <name evidence="2" type="ORF">D9Q98_010426</name>
</gene>
<keyword evidence="3" id="KW-1185">Reference proteome</keyword>
<reference evidence="2" key="2">
    <citation type="submission" date="2020-11" db="EMBL/GenBank/DDBJ databases">
        <authorList>
            <person name="Cecchin M."/>
            <person name="Marcolungo L."/>
            <person name="Rossato M."/>
            <person name="Girolomoni L."/>
            <person name="Cosentino E."/>
            <person name="Cuine S."/>
            <person name="Li-Beisson Y."/>
            <person name="Delledonne M."/>
            <person name="Ballottari M."/>
        </authorList>
    </citation>
    <scope>NUCLEOTIDE SEQUENCE</scope>
    <source>
        <strain evidence="2">211/11P</strain>
        <tissue evidence="2">Whole cell</tissue>
    </source>
</reference>
<name>A0A9D4TT50_CHLVU</name>
<feature type="region of interest" description="Disordered" evidence="1">
    <location>
        <begin position="104"/>
        <end position="124"/>
    </location>
</feature>
<proteinExistence type="predicted"/>
<dbReference type="Proteomes" id="UP001055712">
    <property type="component" value="Unassembled WGS sequence"/>
</dbReference>